<feature type="transmembrane region" description="Helical" evidence="10">
    <location>
        <begin position="66"/>
        <end position="86"/>
    </location>
</feature>
<dbReference type="CDD" id="cd03244">
    <property type="entry name" value="ABCC_MRP_domain2"/>
    <property type="match status" value="1"/>
</dbReference>
<feature type="transmembrane region" description="Helical" evidence="10">
    <location>
        <begin position="126"/>
        <end position="147"/>
    </location>
</feature>
<dbReference type="PROSITE" id="PS50929">
    <property type="entry name" value="ABC_TM1F"/>
    <property type="match status" value="2"/>
</dbReference>
<gene>
    <name evidence="13" type="ORF">MJAP1_003604</name>
</gene>
<feature type="compositionally biased region" description="Basic and acidic residues" evidence="9">
    <location>
        <begin position="909"/>
        <end position="928"/>
    </location>
</feature>
<proteinExistence type="predicted"/>
<feature type="transmembrane region" description="Helical" evidence="10">
    <location>
        <begin position="1180"/>
        <end position="1198"/>
    </location>
</feature>
<evidence type="ECO:0000256" key="1">
    <source>
        <dbReference type="ARBA" id="ARBA00004141"/>
    </source>
</evidence>
<dbReference type="GO" id="GO:0016887">
    <property type="term" value="F:ATP hydrolysis activity"/>
    <property type="evidence" value="ECO:0007669"/>
    <property type="project" value="InterPro"/>
</dbReference>
<evidence type="ECO:0000313" key="13">
    <source>
        <dbReference type="EMBL" id="WFD40616.1"/>
    </source>
</evidence>
<dbReference type="GO" id="GO:0005524">
    <property type="term" value="F:ATP binding"/>
    <property type="evidence" value="ECO:0007669"/>
    <property type="project" value="UniProtKB-KW"/>
</dbReference>
<evidence type="ECO:0000259" key="12">
    <source>
        <dbReference type="PROSITE" id="PS50929"/>
    </source>
</evidence>
<comment type="subcellular location">
    <subcellularLocation>
        <location evidence="1">Membrane</location>
        <topology evidence="1">Multi-pass membrane protein</topology>
    </subcellularLocation>
</comment>
<dbReference type="EMBL" id="CP119964">
    <property type="protein sequence ID" value="WFD40616.1"/>
    <property type="molecule type" value="Genomic_DNA"/>
</dbReference>
<dbReference type="FunFam" id="3.40.50.300:FF:001354">
    <property type="entry name" value="ATP-binding cassette (ABC) transporter, putative"/>
    <property type="match status" value="1"/>
</dbReference>
<feature type="transmembrane region" description="Helical" evidence="10">
    <location>
        <begin position="465"/>
        <end position="484"/>
    </location>
</feature>
<evidence type="ECO:0000256" key="6">
    <source>
        <dbReference type="ARBA" id="ARBA00022840"/>
    </source>
</evidence>
<evidence type="ECO:0000256" key="9">
    <source>
        <dbReference type="SAM" id="MobiDB-lite"/>
    </source>
</evidence>
<dbReference type="GO" id="GO:0000329">
    <property type="term" value="C:fungal-type vacuole membrane"/>
    <property type="evidence" value="ECO:0007669"/>
    <property type="project" value="TreeGrafter"/>
</dbReference>
<reference evidence="13" key="1">
    <citation type="submission" date="2023-03" db="EMBL/GenBank/DDBJ databases">
        <title>Mating type loci evolution in Malassezia.</title>
        <authorList>
            <person name="Coelho M.A."/>
        </authorList>
    </citation>
    <scope>NUCLEOTIDE SEQUENCE</scope>
    <source>
        <strain evidence="13">CBS 9431</strain>
    </source>
</reference>
<keyword evidence="3 10" id="KW-0812">Transmembrane</keyword>
<dbReference type="SUPFAM" id="SSF90123">
    <property type="entry name" value="ABC transporter transmembrane region"/>
    <property type="match status" value="2"/>
</dbReference>
<dbReference type="GeneID" id="85227255"/>
<dbReference type="InterPro" id="IPR017871">
    <property type="entry name" value="ABC_transporter-like_CS"/>
</dbReference>
<dbReference type="InterPro" id="IPR036640">
    <property type="entry name" value="ABC1_TM_sf"/>
</dbReference>
<dbReference type="CDD" id="cd18596">
    <property type="entry name" value="ABC_6TM_VMR1_D1_like"/>
    <property type="match status" value="1"/>
</dbReference>
<keyword evidence="6" id="KW-0067">ATP-binding</keyword>
<dbReference type="PANTHER" id="PTHR24223:SF353">
    <property type="entry name" value="ABC TRANSPORTER ATP-BINDING PROTEIN_PERMEASE VMR1-RELATED"/>
    <property type="match status" value="1"/>
</dbReference>
<feature type="transmembrane region" description="Helical" evidence="10">
    <location>
        <begin position="990"/>
        <end position="1013"/>
    </location>
</feature>
<dbReference type="Pfam" id="PF00664">
    <property type="entry name" value="ABC_membrane"/>
    <property type="match status" value="2"/>
</dbReference>
<dbReference type="Gene3D" id="3.40.50.300">
    <property type="entry name" value="P-loop containing nucleotide triphosphate hydrolases"/>
    <property type="match status" value="2"/>
</dbReference>
<dbReference type="InterPro" id="IPR050173">
    <property type="entry name" value="ABC_transporter_C-like"/>
</dbReference>
<dbReference type="Gene3D" id="1.20.1560.10">
    <property type="entry name" value="ABC transporter type 1, transmembrane domain"/>
    <property type="match status" value="2"/>
</dbReference>
<dbReference type="CDD" id="cd18604">
    <property type="entry name" value="ABC_6TM_VMR1_D2_like"/>
    <property type="match status" value="1"/>
</dbReference>
<evidence type="ECO:0000256" key="8">
    <source>
        <dbReference type="ARBA" id="ARBA00023136"/>
    </source>
</evidence>
<dbReference type="RefSeq" id="XP_060123513.1">
    <property type="nucleotide sequence ID" value="XM_060267530.1"/>
</dbReference>
<evidence type="ECO:0000256" key="3">
    <source>
        <dbReference type="ARBA" id="ARBA00022692"/>
    </source>
</evidence>
<accession>A0AAF0F6D1</accession>
<evidence type="ECO:0000256" key="10">
    <source>
        <dbReference type="SAM" id="Phobius"/>
    </source>
</evidence>
<dbReference type="InterPro" id="IPR003439">
    <property type="entry name" value="ABC_transporter-like_ATP-bd"/>
</dbReference>
<protein>
    <submittedName>
        <fullName evidence="13">Uncharacterized protein</fullName>
    </submittedName>
</protein>
<feature type="transmembrane region" description="Helical" evidence="10">
    <location>
        <begin position="301"/>
        <end position="329"/>
    </location>
</feature>
<keyword evidence="2" id="KW-0813">Transport</keyword>
<evidence type="ECO:0000256" key="2">
    <source>
        <dbReference type="ARBA" id="ARBA00022448"/>
    </source>
</evidence>
<name>A0AAF0F6D1_9BASI</name>
<feature type="transmembrane region" description="Helical" evidence="10">
    <location>
        <begin position="549"/>
        <end position="572"/>
    </location>
</feature>
<dbReference type="InterPro" id="IPR011527">
    <property type="entry name" value="ABC1_TM_dom"/>
</dbReference>
<evidence type="ECO:0000256" key="4">
    <source>
        <dbReference type="ARBA" id="ARBA00022737"/>
    </source>
</evidence>
<feature type="transmembrane region" description="Helical" evidence="10">
    <location>
        <begin position="1204"/>
        <end position="1224"/>
    </location>
</feature>
<feature type="region of interest" description="Disordered" evidence="9">
    <location>
        <begin position="901"/>
        <end position="928"/>
    </location>
</feature>
<dbReference type="PANTHER" id="PTHR24223">
    <property type="entry name" value="ATP-BINDING CASSETTE SUB-FAMILY C"/>
    <property type="match status" value="1"/>
</dbReference>
<keyword evidence="14" id="KW-1185">Reference proteome</keyword>
<dbReference type="PROSITE" id="PS00211">
    <property type="entry name" value="ABC_TRANSPORTER_1"/>
    <property type="match status" value="2"/>
</dbReference>
<dbReference type="InterPro" id="IPR027417">
    <property type="entry name" value="P-loop_NTPase"/>
</dbReference>
<feature type="transmembrane region" description="Helical" evidence="10">
    <location>
        <begin position="92"/>
        <end position="114"/>
    </location>
</feature>
<dbReference type="SUPFAM" id="SSF52540">
    <property type="entry name" value="P-loop containing nucleoside triphosphate hydrolases"/>
    <property type="match status" value="2"/>
</dbReference>
<dbReference type="FunFam" id="1.20.1560.10:FF:000013">
    <property type="entry name" value="ABC transporter C family member 2"/>
    <property type="match status" value="1"/>
</dbReference>
<keyword evidence="5" id="KW-0547">Nucleotide-binding</keyword>
<evidence type="ECO:0000259" key="11">
    <source>
        <dbReference type="PROSITE" id="PS50893"/>
    </source>
</evidence>
<dbReference type="PROSITE" id="PS50893">
    <property type="entry name" value="ABC_TRANSPORTER_2"/>
    <property type="match status" value="2"/>
</dbReference>
<feature type="transmembrane region" description="Helical" evidence="10">
    <location>
        <begin position="359"/>
        <end position="381"/>
    </location>
</feature>
<dbReference type="InterPro" id="IPR003593">
    <property type="entry name" value="AAA+_ATPase"/>
</dbReference>
<sequence>MTAEWDALRTLAKVEIGAAVATQAYDLLGLVFGDLKRANAPPAPLSEAEACEETVHVAQFWRHMRFWHHVQAVLVVGGLLLSTISIEDGVEVRAQGGAVLLAYLLLLPMALRALAPRFRGASRWRAICCIFSIAFFMSIGELFRYAFGAPFSTRDWAQLANFVLLFCLSGSLPGQPARIATGGGALALTLEDTEPEDGEALPSTVPVAETMSIANSPLGQLFFVHFLRLVRATQRHGFLRAIDVPIMGHAMQAESLSVKARILLHRFLPAASAALYHDESPRAALAEAPARIGLWSRETRGLMAVLFLANTGYFLMMFTLTIVSVLFYYAPSFFANRIFAVLETEDKLVELPMDTLMRALPWVLGLFLTVIISSTVQGQLWSILEAQLNVRITTQLSTMLYDKTLNRRNETRANEEGPSSSSQVLTLHLVDLKRVTTMLFDLFMLINVPFELALGGYFAYRILGVSAIVGLASTLILIPSISIVSKRFSHANEQLMAARDKRMGLLNECFLGIRMIKSQAWERRFDERIQKPRTEELNQQRWTFVLESCLSIILEVNPLLVTVVAFSYYTLVLHETLTPKIAFTSLAVFSELRWTLTMLPSSLTNIMQAMVSLRRICEFLLRDQVAPSPTGGADEPPKDAPRPIVALENATVSWPAEAGAANVFTLHDLSVKFAPGRNLICGRVGTGKSLLLHALLHEAELRSGNVVCPRSPFDGIPFDTATREAAVDALNTDRWLRPDLVAFAPQTPYLMNTTLRENILFGLPLGNAKRYQAVLEACSLRGDLQQLEHGDMTDVGENGTELSGGQKARVALARAVYSRASVLLLDDVLSAVDAHTAKHLAERLLAGPLIEGRTLLLVSHNVQLVGPQMDKVVYLDDRRIAFDGSGPEFLKSTHFNGLLEAKEEDEEPSEKQPEDAKLSEHGGKSRAIEHRERGSIAWRVWEAYVQASSGWPLCIVTMLLFAASSLWDLVNNAWLRDWSATIGKSTHASAWWLSWYVVLVVTGILFGVLRWVGIYTMSLLASRRLFDKMLWRTLRAPLRFHDMMTRGRLLNRFGQDLEVLDSKFARAIADVVIRVTQLLTTCIALYIVSGWRFVLALLLLTPLYTTLSKWYIATARDLQRLTSTSRTLVVNSFGNAVHGVTVLRAFGAQQRFTNEMYAVLDNNNRYIWWTNQGSRWISQMFNLISSVLVLGSCLMILLEQDVDAPAADFSITFLIDLNFNILILMRMYTIFQTSGVAVERVFEFADTIDQEAAEVCEPRPSADWPEHGKIVVRDLCMRYAPGLPDVLRHVSFEVQPSTKLAVVGPTGSGKSTLANAFLRFVESHEGSITIDGVDIAQVGLTDLRSRLQIVPQDPVILSGSLRSVLDVLGEFTDEQLLDALRTVHLVDGPSSQFANLDFSIAESGTNLSQGQRQLLCLARAILRRSRVVLFDEASSSIDYDTDMRITEVIHEAFCHSSVLTIAHRLRSVIAYDQVLFLDRGSVVEIGEPHVLLQNKQSRFFQLCQSAGPAELAYLLDAAGTARKKRAQN</sequence>
<keyword evidence="4" id="KW-0677">Repeat</keyword>
<feature type="domain" description="ABC transporter" evidence="11">
    <location>
        <begin position="645"/>
        <end position="902"/>
    </location>
</feature>
<dbReference type="Pfam" id="PF00005">
    <property type="entry name" value="ABC_tran"/>
    <property type="match status" value="2"/>
</dbReference>
<evidence type="ECO:0000256" key="5">
    <source>
        <dbReference type="ARBA" id="ARBA00022741"/>
    </source>
</evidence>
<feature type="domain" description="ABC transmembrane type-1" evidence="12">
    <location>
        <begin position="955"/>
        <end position="1233"/>
    </location>
</feature>
<feature type="domain" description="ABC transporter" evidence="11">
    <location>
        <begin position="1270"/>
        <end position="1504"/>
    </location>
</feature>
<feature type="domain" description="ABC transmembrane type-1" evidence="12">
    <location>
        <begin position="315"/>
        <end position="608"/>
    </location>
</feature>
<dbReference type="CDD" id="cd03250">
    <property type="entry name" value="ABCC_MRP_domain1"/>
    <property type="match status" value="1"/>
</dbReference>
<organism evidence="13 14">
    <name type="scientific">Malassezia japonica</name>
    <dbReference type="NCBI Taxonomy" id="223818"/>
    <lineage>
        <taxon>Eukaryota</taxon>
        <taxon>Fungi</taxon>
        <taxon>Dikarya</taxon>
        <taxon>Basidiomycota</taxon>
        <taxon>Ustilaginomycotina</taxon>
        <taxon>Malasseziomycetes</taxon>
        <taxon>Malasseziales</taxon>
        <taxon>Malasseziaceae</taxon>
        <taxon>Malassezia</taxon>
    </lineage>
</organism>
<keyword evidence="7 10" id="KW-1133">Transmembrane helix</keyword>
<dbReference type="GO" id="GO:0140359">
    <property type="term" value="F:ABC-type transporter activity"/>
    <property type="evidence" value="ECO:0007669"/>
    <property type="project" value="InterPro"/>
</dbReference>
<feature type="transmembrane region" description="Helical" evidence="10">
    <location>
        <begin position="439"/>
        <end position="459"/>
    </location>
</feature>
<dbReference type="SMART" id="SM00382">
    <property type="entry name" value="AAA"/>
    <property type="match status" value="2"/>
</dbReference>
<keyword evidence="8 10" id="KW-0472">Membrane</keyword>
<feature type="transmembrane region" description="Helical" evidence="10">
    <location>
        <begin position="1093"/>
        <end position="1112"/>
    </location>
</feature>
<dbReference type="Proteomes" id="UP001217754">
    <property type="component" value="Chromosome 7"/>
</dbReference>
<evidence type="ECO:0000313" key="14">
    <source>
        <dbReference type="Proteomes" id="UP001217754"/>
    </source>
</evidence>
<evidence type="ECO:0000256" key="7">
    <source>
        <dbReference type="ARBA" id="ARBA00022989"/>
    </source>
</evidence>